<dbReference type="AlphaFoldDB" id="A0AAU9TP83"/>
<organism evidence="3 4">
    <name type="scientific">Euphydryas editha</name>
    <name type="common">Edith's checkerspot</name>
    <dbReference type="NCBI Taxonomy" id="104508"/>
    <lineage>
        <taxon>Eukaryota</taxon>
        <taxon>Metazoa</taxon>
        <taxon>Ecdysozoa</taxon>
        <taxon>Arthropoda</taxon>
        <taxon>Hexapoda</taxon>
        <taxon>Insecta</taxon>
        <taxon>Pterygota</taxon>
        <taxon>Neoptera</taxon>
        <taxon>Endopterygota</taxon>
        <taxon>Lepidoptera</taxon>
        <taxon>Glossata</taxon>
        <taxon>Ditrysia</taxon>
        <taxon>Papilionoidea</taxon>
        <taxon>Nymphalidae</taxon>
        <taxon>Nymphalinae</taxon>
        <taxon>Euphydryas</taxon>
    </lineage>
</organism>
<evidence type="ECO:0000313" key="4">
    <source>
        <dbReference type="Proteomes" id="UP001153954"/>
    </source>
</evidence>
<evidence type="ECO:0000256" key="1">
    <source>
        <dbReference type="SAM" id="MobiDB-lite"/>
    </source>
</evidence>
<accession>A0AAU9TP83</accession>
<keyword evidence="4" id="KW-1185">Reference proteome</keyword>
<dbReference type="Pfam" id="PF13843">
    <property type="entry name" value="DDE_Tnp_1_7"/>
    <property type="match status" value="1"/>
</dbReference>
<dbReference type="EMBL" id="CAKOGL010000006">
    <property type="protein sequence ID" value="CAH2087561.1"/>
    <property type="molecule type" value="Genomic_DNA"/>
</dbReference>
<comment type="caution">
    <text evidence="3">The sequence shown here is derived from an EMBL/GenBank/DDBJ whole genome shotgun (WGS) entry which is preliminary data.</text>
</comment>
<feature type="domain" description="PiggyBac transposable element-derived protein" evidence="2">
    <location>
        <begin position="133"/>
        <end position="494"/>
    </location>
</feature>
<reference evidence="3" key="1">
    <citation type="submission" date="2022-03" db="EMBL/GenBank/DDBJ databases">
        <authorList>
            <person name="Tunstrom K."/>
        </authorList>
    </citation>
    <scope>NUCLEOTIDE SEQUENCE</scope>
</reference>
<evidence type="ECO:0000259" key="2">
    <source>
        <dbReference type="Pfam" id="PF13843"/>
    </source>
</evidence>
<evidence type="ECO:0000313" key="3">
    <source>
        <dbReference type="EMBL" id="CAH2087561.1"/>
    </source>
</evidence>
<gene>
    <name evidence="3" type="ORF">EEDITHA_LOCUS3810</name>
</gene>
<proteinExistence type="predicted"/>
<dbReference type="PANTHER" id="PTHR46599:SF6">
    <property type="entry name" value="DUAL SPECIFICITY PHOSPHATASE 26"/>
    <property type="match status" value="1"/>
</dbReference>
<feature type="region of interest" description="Disordered" evidence="1">
    <location>
        <begin position="25"/>
        <end position="79"/>
    </location>
</feature>
<dbReference type="Proteomes" id="UP001153954">
    <property type="component" value="Unassembled WGS sequence"/>
</dbReference>
<protein>
    <recommendedName>
        <fullName evidence="2">PiggyBac transposable element-derived protein domain-containing protein</fullName>
    </recommendedName>
</protein>
<sequence length="609" mass="70010">MASSSRNKRSVNTVDENAASVISDWLENWEEDADDEEKEEDFSSYVPNDVLSDNEDAEYIPSDHNTDSEESATSDVASDVDHEIAVSDISHYYYGKNRFKWSSNPPTRNVRTPSHNILRLPSIRRNNNSEVLDPVDAFRLIFDNRIMEIILNWINKKLEDIRNKNTNADKYMIRDTDVIELKGFISILIYTSVFKSNSESILSLYANDGSGRNIFRATIAMRRFLVLLVALRFDNFADREERKRTDPACAITEMINLFVENSQKNYNPGANMTIDEMLIAFRGRCKFKMYMPSKPAKYGLKMQCLVDSKTFYVYNTYLYTGKDSDGHTLNSEERKASIPTQAVIRLCKPIYGSNRNITSDNWYSSLELLEALKNRGLTTVGTLKKNKREIPLAFLPQKDKVVGSSLFGFTKDCTLVSYVPKKNKAVILYSSMHHDNTIDTTTNKPEVIMEYNRTKGGVDAVDQKCSVYSCSRRTVRWPLAVMFRIFDMCGTNAFVIYQSQKESVKLTRLKFLKSVARSLNETNLKTRMYNSRLPRNTRFIISEIIQEDLPNDVDETNEDKLPREQRKYCFLCPKKIKRKTAYICNACGKPICLSCSKKVCRQCAVRTTD</sequence>
<feature type="compositionally biased region" description="Acidic residues" evidence="1">
    <location>
        <begin position="27"/>
        <end position="42"/>
    </location>
</feature>
<name>A0AAU9TP83_EUPED</name>
<dbReference type="InterPro" id="IPR029526">
    <property type="entry name" value="PGBD"/>
</dbReference>
<dbReference type="PANTHER" id="PTHR46599">
    <property type="entry name" value="PIGGYBAC TRANSPOSABLE ELEMENT-DERIVED PROTEIN 4"/>
    <property type="match status" value="1"/>
</dbReference>